<dbReference type="AlphaFoldDB" id="X1IBA4"/>
<evidence type="ECO:0000313" key="1">
    <source>
        <dbReference type="EMBL" id="GAH63394.1"/>
    </source>
</evidence>
<protein>
    <submittedName>
        <fullName evidence="1">Uncharacterized protein</fullName>
    </submittedName>
</protein>
<comment type="caution">
    <text evidence="1">The sequence shown here is derived from an EMBL/GenBank/DDBJ whole genome shotgun (WGS) entry which is preliminary data.</text>
</comment>
<sequence length="72" mass="8154">MRGQIPFYPLKDKEKPCAACCWTARVALQQCPTLSSTGTYIGELERRQQEKSEICENGHLVLENPQEWGQAS</sequence>
<proteinExistence type="predicted"/>
<accession>X1IBA4</accession>
<reference evidence="1" key="1">
    <citation type="journal article" date="2014" name="Front. Microbiol.">
        <title>High frequency of phylogenetically diverse reductive dehalogenase-homologous genes in deep subseafloor sedimentary metagenomes.</title>
        <authorList>
            <person name="Kawai M."/>
            <person name="Futagami T."/>
            <person name="Toyoda A."/>
            <person name="Takaki Y."/>
            <person name="Nishi S."/>
            <person name="Hori S."/>
            <person name="Arai W."/>
            <person name="Tsubouchi T."/>
            <person name="Morono Y."/>
            <person name="Uchiyama I."/>
            <person name="Ito T."/>
            <person name="Fujiyama A."/>
            <person name="Inagaki F."/>
            <person name="Takami H."/>
        </authorList>
    </citation>
    <scope>NUCLEOTIDE SEQUENCE</scope>
    <source>
        <strain evidence="1">Expedition CK06-06</strain>
    </source>
</reference>
<gene>
    <name evidence="1" type="ORF">S03H2_46371</name>
</gene>
<name>X1IBA4_9ZZZZ</name>
<organism evidence="1">
    <name type="scientific">marine sediment metagenome</name>
    <dbReference type="NCBI Taxonomy" id="412755"/>
    <lineage>
        <taxon>unclassified sequences</taxon>
        <taxon>metagenomes</taxon>
        <taxon>ecological metagenomes</taxon>
    </lineage>
</organism>
<dbReference type="EMBL" id="BARU01029106">
    <property type="protein sequence ID" value="GAH63394.1"/>
    <property type="molecule type" value="Genomic_DNA"/>
</dbReference>
<feature type="non-terminal residue" evidence="1">
    <location>
        <position position="72"/>
    </location>
</feature>